<dbReference type="Gene3D" id="3.30.310.50">
    <property type="entry name" value="Alpha-D-phosphohexomutase, C-terminal domain"/>
    <property type="match status" value="1"/>
</dbReference>
<dbReference type="Proteomes" id="UP000809431">
    <property type="component" value="Unassembled WGS sequence"/>
</dbReference>
<dbReference type="RefSeq" id="WP_203536676.1">
    <property type="nucleotide sequence ID" value="NZ_JAESND010000001.1"/>
</dbReference>
<evidence type="ECO:0000313" key="2">
    <source>
        <dbReference type="Proteomes" id="UP000809431"/>
    </source>
</evidence>
<dbReference type="PIRSF" id="PIRSF028291">
    <property type="entry name" value="UCP028291"/>
    <property type="match status" value="1"/>
</dbReference>
<organism evidence="1 2">
    <name type="scientific">Jeongeupia naejangsanensis</name>
    <dbReference type="NCBI Taxonomy" id="613195"/>
    <lineage>
        <taxon>Bacteria</taxon>
        <taxon>Pseudomonadati</taxon>
        <taxon>Pseudomonadota</taxon>
        <taxon>Betaproteobacteria</taxon>
        <taxon>Neisseriales</taxon>
        <taxon>Chitinibacteraceae</taxon>
        <taxon>Jeongeupia</taxon>
    </lineage>
</organism>
<accession>A0ABS2BHE3</accession>
<name>A0ABS2BHE3_9NEIS</name>
<proteinExistence type="predicted"/>
<dbReference type="Pfam" id="PF09981">
    <property type="entry name" value="DUF2218"/>
    <property type="match status" value="1"/>
</dbReference>
<keyword evidence="2" id="KW-1185">Reference proteome</keyword>
<protein>
    <submittedName>
        <fullName evidence="1">DUF2218 domain-containing protein</fullName>
    </submittedName>
</protein>
<dbReference type="InterPro" id="IPR014543">
    <property type="entry name" value="UCP028291"/>
</dbReference>
<sequence>MPAAYASVATPDASRFLFKLCKHFAKKIPVEFDEHHGRAEFAFGACTLSASETELRFDCDSQSDEALARLQSVLVEHLALMTRANPLQVEWVAGQRAG</sequence>
<gene>
    <name evidence="1" type="ORF">JMJ54_04200</name>
</gene>
<dbReference type="EMBL" id="JAESND010000001">
    <property type="protein sequence ID" value="MBM3115023.1"/>
    <property type="molecule type" value="Genomic_DNA"/>
</dbReference>
<reference evidence="1 2" key="1">
    <citation type="submission" date="2021-01" db="EMBL/GenBank/DDBJ databases">
        <title>Draft Genome Sequence and Polyhydroxyalkanoate Biosynthetic Potential of Jeongeupia naejangsanensis Type Strain DSM 24253.</title>
        <authorList>
            <person name="Turrini P."/>
            <person name="Artuso I."/>
            <person name="Lugli G.A."/>
            <person name="Frangipani E."/>
            <person name="Ventura M."/>
            <person name="Visca P."/>
        </authorList>
    </citation>
    <scope>NUCLEOTIDE SEQUENCE [LARGE SCALE GENOMIC DNA]</scope>
    <source>
        <strain evidence="1 2">DSM 24253</strain>
    </source>
</reference>
<evidence type="ECO:0000313" key="1">
    <source>
        <dbReference type="EMBL" id="MBM3115023.1"/>
    </source>
</evidence>
<comment type="caution">
    <text evidence="1">The sequence shown here is derived from an EMBL/GenBank/DDBJ whole genome shotgun (WGS) entry which is preliminary data.</text>
</comment>